<reference evidence="2" key="1">
    <citation type="submission" date="2021-01" db="EMBL/GenBank/DDBJ databases">
        <authorList>
            <person name="Corre E."/>
            <person name="Pelletier E."/>
            <person name="Niang G."/>
            <person name="Scheremetjew M."/>
            <person name="Finn R."/>
            <person name="Kale V."/>
            <person name="Holt S."/>
            <person name="Cochrane G."/>
            <person name="Meng A."/>
            <person name="Brown T."/>
            <person name="Cohen L."/>
        </authorList>
    </citation>
    <scope>NUCLEOTIDE SEQUENCE</scope>
    <source>
        <strain evidence="2">NIES-381</strain>
    </source>
</reference>
<dbReference type="GO" id="GO:0005634">
    <property type="term" value="C:nucleus"/>
    <property type="evidence" value="ECO:0007669"/>
    <property type="project" value="TreeGrafter"/>
</dbReference>
<dbReference type="PROSITE" id="PS51352">
    <property type="entry name" value="THIOREDOXIN_2"/>
    <property type="match status" value="1"/>
</dbReference>
<evidence type="ECO:0000313" key="2">
    <source>
        <dbReference type="EMBL" id="CAD9013048.1"/>
    </source>
</evidence>
<dbReference type="InterPro" id="IPR013766">
    <property type="entry name" value="Thioredoxin_domain"/>
</dbReference>
<dbReference type="InterPro" id="IPR012336">
    <property type="entry name" value="Thioredoxin-like_fold"/>
</dbReference>
<dbReference type="InterPro" id="IPR036249">
    <property type="entry name" value="Thioredoxin-like_sf"/>
</dbReference>
<gene>
    <name evidence="2" type="ORF">EGYM00392_LOCUS24150</name>
</gene>
<dbReference type="EMBL" id="HBGA01065002">
    <property type="protein sequence ID" value="CAD9013048.1"/>
    <property type="molecule type" value="Transcribed_RNA"/>
</dbReference>
<dbReference type="Gene3D" id="3.40.30.10">
    <property type="entry name" value="Glutaredoxin"/>
    <property type="match status" value="2"/>
</dbReference>
<sequence length="374" mass="40537">MRCPKKFKVSGIPTFVILDADGKVITADGRGAVSADPTGQDFPWRPPTFAEALGDSFVGQGGEKLGKSAVQDKVLGLYFSAHWCPPCRGFTPKLAEWYKTVKPKLPDFELVFVSSDRDQGAFDEYFAEMPWLALPFENRKAKESLSSMFEVEGIPSFVIVDKDGSTITTSGRGIPQMDPEGTNFPWHPPAVKDVAGDTAGLNSSVCLLALMEGADAAAVDAVRAAMKPLAEEYNAKAKASGDDPEFLFYVGGPSSKGICSRIRSLCNCPCPLTKHEHPLEPKEGRGGWGCDGCGEGGGDEKRHRCDNCDFDFCEKCNSEAKDPNDVTIPVTILLLDLPDDGGYYLGKDVETTTAGFKEFLDKYTSKTLERKQAS</sequence>
<feature type="domain" description="Thioredoxin" evidence="1">
    <location>
        <begin position="6"/>
        <end position="196"/>
    </location>
</feature>
<proteinExistence type="predicted"/>
<dbReference type="AlphaFoldDB" id="A0A7S1IIU1"/>
<dbReference type="GO" id="GO:0030178">
    <property type="term" value="P:negative regulation of Wnt signaling pathway"/>
    <property type="evidence" value="ECO:0007669"/>
    <property type="project" value="TreeGrafter"/>
</dbReference>
<name>A0A7S1IIU1_9EUGL</name>
<dbReference type="PANTHER" id="PTHR46472:SF1">
    <property type="entry name" value="NUCLEOREDOXIN"/>
    <property type="match status" value="1"/>
</dbReference>
<evidence type="ECO:0000259" key="1">
    <source>
        <dbReference type="PROSITE" id="PS51352"/>
    </source>
</evidence>
<dbReference type="GO" id="GO:0031397">
    <property type="term" value="P:negative regulation of protein ubiquitination"/>
    <property type="evidence" value="ECO:0007669"/>
    <property type="project" value="TreeGrafter"/>
</dbReference>
<dbReference type="Pfam" id="PF13905">
    <property type="entry name" value="Thioredoxin_8"/>
    <property type="match status" value="1"/>
</dbReference>
<accession>A0A7S1IIU1</accession>
<protein>
    <recommendedName>
        <fullName evidence="1">Thioredoxin domain-containing protein</fullName>
    </recommendedName>
</protein>
<dbReference type="SUPFAM" id="SSF52833">
    <property type="entry name" value="Thioredoxin-like"/>
    <property type="match status" value="1"/>
</dbReference>
<organism evidence="2">
    <name type="scientific">Eutreptiella gymnastica</name>
    <dbReference type="NCBI Taxonomy" id="73025"/>
    <lineage>
        <taxon>Eukaryota</taxon>
        <taxon>Discoba</taxon>
        <taxon>Euglenozoa</taxon>
        <taxon>Euglenida</taxon>
        <taxon>Spirocuta</taxon>
        <taxon>Euglenophyceae</taxon>
        <taxon>Eutreptiales</taxon>
        <taxon>Eutreptiaceae</taxon>
        <taxon>Eutreptiella</taxon>
    </lineage>
</organism>
<dbReference type="PANTHER" id="PTHR46472">
    <property type="entry name" value="NUCLEOREDOXIN"/>
    <property type="match status" value="1"/>
</dbReference>
<dbReference type="GO" id="GO:0004791">
    <property type="term" value="F:thioredoxin-disulfide reductase (NADPH) activity"/>
    <property type="evidence" value="ECO:0007669"/>
    <property type="project" value="TreeGrafter"/>
</dbReference>